<feature type="domain" description="Band 7" evidence="8">
    <location>
        <begin position="101"/>
        <end position="305"/>
    </location>
</feature>
<dbReference type="GO" id="GO:0008233">
    <property type="term" value="F:peptidase activity"/>
    <property type="evidence" value="ECO:0007669"/>
    <property type="project" value="UniProtKB-KW"/>
</dbReference>
<dbReference type="Gene3D" id="3.30.479.30">
    <property type="entry name" value="Band 7 domain"/>
    <property type="match status" value="1"/>
</dbReference>
<protein>
    <recommendedName>
        <fullName evidence="6">Protein HflK</fullName>
    </recommendedName>
</protein>
<dbReference type="InterPro" id="IPR001107">
    <property type="entry name" value="Band_7"/>
</dbReference>
<feature type="compositionally biased region" description="Gly residues" evidence="7">
    <location>
        <begin position="67"/>
        <end position="80"/>
    </location>
</feature>
<dbReference type="Pfam" id="PF01145">
    <property type="entry name" value="Band_7"/>
    <property type="match status" value="2"/>
</dbReference>
<dbReference type="GO" id="GO:0006508">
    <property type="term" value="P:proteolysis"/>
    <property type="evidence" value="ECO:0007669"/>
    <property type="project" value="UniProtKB-KW"/>
</dbReference>
<evidence type="ECO:0000313" key="10">
    <source>
        <dbReference type="Proteomes" id="UP001596030"/>
    </source>
</evidence>
<feature type="compositionally biased region" description="Low complexity" evidence="7">
    <location>
        <begin position="448"/>
        <end position="462"/>
    </location>
</feature>
<comment type="similarity">
    <text evidence="2 6">Belongs to the band 7/mec-2 family. HflK subfamily.</text>
</comment>
<dbReference type="RefSeq" id="WP_246968993.1">
    <property type="nucleotide sequence ID" value="NZ_JAKGAN010000002.1"/>
</dbReference>
<evidence type="ECO:0000256" key="1">
    <source>
        <dbReference type="ARBA" id="ARBA00004167"/>
    </source>
</evidence>
<dbReference type="Pfam" id="PF12221">
    <property type="entry name" value="HflK_N"/>
    <property type="match status" value="1"/>
</dbReference>
<feature type="region of interest" description="Disordered" evidence="7">
    <location>
        <begin position="226"/>
        <end position="246"/>
    </location>
</feature>
<feature type="transmembrane region" description="Helical" evidence="6">
    <location>
        <begin position="84"/>
        <end position="106"/>
    </location>
</feature>
<keyword evidence="4 6" id="KW-1133">Transmembrane helix</keyword>
<dbReference type="InterPro" id="IPR010201">
    <property type="entry name" value="HflK"/>
</dbReference>
<keyword evidence="5 6" id="KW-0472">Membrane</keyword>
<evidence type="ECO:0000256" key="3">
    <source>
        <dbReference type="ARBA" id="ARBA00022692"/>
    </source>
</evidence>
<feature type="region of interest" description="Disordered" evidence="7">
    <location>
        <begin position="1"/>
        <end position="46"/>
    </location>
</feature>
<comment type="caution">
    <text evidence="9">The sequence shown here is derived from an EMBL/GenBank/DDBJ whole genome shotgun (WGS) entry which is preliminary data.</text>
</comment>
<comment type="subcellular location">
    <subcellularLocation>
        <location evidence="1">Membrane</location>
        <topology evidence="1">Single-pass membrane protein</topology>
    </subcellularLocation>
</comment>
<organism evidence="9 10">
    <name type="scientific">Chromohalobacter sarecensis</name>
    <dbReference type="NCBI Taxonomy" id="245294"/>
    <lineage>
        <taxon>Bacteria</taxon>
        <taxon>Pseudomonadati</taxon>
        <taxon>Pseudomonadota</taxon>
        <taxon>Gammaproteobacteria</taxon>
        <taxon>Oceanospirillales</taxon>
        <taxon>Halomonadaceae</taxon>
        <taxon>Chromohalobacter</taxon>
    </lineage>
</organism>
<keyword evidence="9" id="KW-0645">Protease</keyword>
<sequence>MAWNEPGGGNQQDPWSGGGGRRGSGSGSGGGNGGNGGNNQGPPDLDEALKKFQDKLSRLMGKRGKRGGNNNGNGGSGGGKGNPFILPGVLVIIALVIWAGSGFYVVDQSERGVVLRFGKYHDTVNPGLHWSPTFVDQVTRVNVTEVRSFRQNASMLTSDTNIVTVRLSAQYQVANPRDYVLNVRDPEQSLRNALDSTLRHVVGASGMQNVLTSTTEVEEVKQIDEGGKVPDMPETVEDPSELPVVTMTPPVPDSLLSGREELGPEVAKRLQESLDAYGLGLRLQTVNLESTQAPDQVQEAVDDVIRSREDRQRSINEARAYENALQPRTEGEAQRLIEEATGYRNTVVSDAEGQTSRFLAVLGEYQQAPEVTRQRLYLDTVSEVLGNNRKALIDVGSQNNSMIYLPLDQLGKPRAGGSGSGVDSQDIRELESVSQQVQNEPLSGGDNSSGQRQSSGISREGR</sequence>
<name>A0ABV9D3R1_9GAMM</name>
<evidence type="ECO:0000256" key="2">
    <source>
        <dbReference type="ARBA" id="ARBA00006971"/>
    </source>
</evidence>
<comment type="subunit">
    <text evidence="6">HflC and HflK may interact to form a multimeric complex.</text>
</comment>
<reference evidence="10" key="1">
    <citation type="journal article" date="2019" name="Int. J. Syst. Evol. Microbiol.">
        <title>The Global Catalogue of Microorganisms (GCM) 10K type strain sequencing project: providing services to taxonomists for standard genome sequencing and annotation.</title>
        <authorList>
            <consortium name="The Broad Institute Genomics Platform"/>
            <consortium name="The Broad Institute Genome Sequencing Center for Infectious Disease"/>
            <person name="Wu L."/>
            <person name="Ma J."/>
        </authorList>
    </citation>
    <scope>NUCLEOTIDE SEQUENCE [LARGE SCALE GENOMIC DNA]</scope>
    <source>
        <strain evidence="10">CGMCC 1.12121</strain>
    </source>
</reference>
<dbReference type="NCBIfam" id="TIGR01933">
    <property type="entry name" value="hflK"/>
    <property type="match status" value="1"/>
</dbReference>
<feature type="compositionally biased region" description="Polar residues" evidence="7">
    <location>
        <begin position="432"/>
        <end position="441"/>
    </location>
</feature>
<accession>A0ABV9D3R1</accession>
<dbReference type="InterPro" id="IPR020980">
    <property type="entry name" value="Membrane_HflK_N"/>
</dbReference>
<dbReference type="Proteomes" id="UP001596030">
    <property type="component" value="Unassembled WGS sequence"/>
</dbReference>
<evidence type="ECO:0000256" key="6">
    <source>
        <dbReference type="RuleBase" id="RU364113"/>
    </source>
</evidence>
<proteinExistence type="inferred from homology"/>
<evidence type="ECO:0000313" key="9">
    <source>
        <dbReference type="EMBL" id="MFC4540126.1"/>
    </source>
</evidence>
<dbReference type="PANTHER" id="PTHR43327">
    <property type="entry name" value="STOMATIN-LIKE PROTEIN 2, MITOCHONDRIAL"/>
    <property type="match status" value="1"/>
</dbReference>
<dbReference type="PANTHER" id="PTHR43327:SF2">
    <property type="entry name" value="MODULATOR OF FTSH PROTEASE HFLK"/>
    <property type="match status" value="1"/>
</dbReference>
<dbReference type="InterPro" id="IPR050710">
    <property type="entry name" value="Band7/mec-2_domain"/>
</dbReference>
<dbReference type="InterPro" id="IPR036013">
    <property type="entry name" value="Band_7/SPFH_dom_sf"/>
</dbReference>
<dbReference type="SMART" id="SM00244">
    <property type="entry name" value="PHB"/>
    <property type="match status" value="1"/>
</dbReference>
<feature type="region of interest" description="Disordered" evidence="7">
    <location>
        <begin position="414"/>
        <end position="462"/>
    </location>
</feature>
<gene>
    <name evidence="9" type="primary">hflK</name>
    <name evidence="9" type="ORF">ACFO0U_15260</name>
</gene>
<keyword evidence="3 6" id="KW-0812">Transmembrane</keyword>
<keyword evidence="10" id="KW-1185">Reference proteome</keyword>
<dbReference type="EMBL" id="JBHSEU010000021">
    <property type="protein sequence ID" value="MFC4540126.1"/>
    <property type="molecule type" value="Genomic_DNA"/>
</dbReference>
<keyword evidence="9" id="KW-0378">Hydrolase</keyword>
<evidence type="ECO:0000256" key="7">
    <source>
        <dbReference type="SAM" id="MobiDB-lite"/>
    </source>
</evidence>
<evidence type="ECO:0000256" key="4">
    <source>
        <dbReference type="ARBA" id="ARBA00022989"/>
    </source>
</evidence>
<dbReference type="CDD" id="cd03404">
    <property type="entry name" value="SPFH_HflK"/>
    <property type="match status" value="1"/>
</dbReference>
<dbReference type="SUPFAM" id="SSF117892">
    <property type="entry name" value="Band 7/SPFH domain"/>
    <property type="match status" value="2"/>
</dbReference>
<evidence type="ECO:0000256" key="5">
    <source>
        <dbReference type="ARBA" id="ARBA00023136"/>
    </source>
</evidence>
<feature type="compositionally biased region" description="Gly residues" evidence="7">
    <location>
        <begin position="1"/>
        <end position="39"/>
    </location>
</feature>
<feature type="region of interest" description="Disordered" evidence="7">
    <location>
        <begin position="60"/>
        <end position="80"/>
    </location>
</feature>
<evidence type="ECO:0000259" key="8">
    <source>
        <dbReference type="SMART" id="SM00244"/>
    </source>
</evidence>
<comment type="function">
    <text evidence="6">HflC and HflK could encode or regulate a protease.</text>
</comment>